<organism evidence="3 4">
    <name type="scientific">Patella caerulea</name>
    <name type="common">Rayed Mediterranean limpet</name>
    <dbReference type="NCBI Taxonomy" id="87958"/>
    <lineage>
        <taxon>Eukaryota</taxon>
        <taxon>Metazoa</taxon>
        <taxon>Spiralia</taxon>
        <taxon>Lophotrochozoa</taxon>
        <taxon>Mollusca</taxon>
        <taxon>Gastropoda</taxon>
        <taxon>Patellogastropoda</taxon>
        <taxon>Patelloidea</taxon>
        <taxon>Patellidae</taxon>
        <taxon>Patella</taxon>
    </lineage>
</organism>
<name>A0AAN8JPZ2_PATCE</name>
<dbReference type="AlphaFoldDB" id="A0AAN8JPZ2"/>
<comment type="caution">
    <text evidence="3">The sequence shown here is derived from an EMBL/GenBank/DDBJ whole genome shotgun (WGS) entry which is preliminary data.</text>
</comment>
<dbReference type="InterPro" id="IPR046700">
    <property type="entry name" value="DUF6570"/>
</dbReference>
<accession>A0AAN8JPZ2</accession>
<sequence length="156" mass="17561">MIYNQYITVSLYKGAQHGLKGQVVLVPSDLTKVTTNLPRATSNSQIITLALKRRLSNKHAVHKQCIRPQYVNNAIKYLKTHSPLYSDVTIKESWESDSARSNGYFWTSVVQNPLLKESQKPVVSLSTNKQNTGAKSQEDDDLITDSEDEPDNQIRA</sequence>
<reference evidence="3 4" key="1">
    <citation type="submission" date="2024-01" db="EMBL/GenBank/DDBJ databases">
        <title>The genome of the rayed Mediterranean limpet Patella caerulea (Linnaeus, 1758).</title>
        <authorList>
            <person name="Anh-Thu Weber A."/>
            <person name="Halstead-Nussloch G."/>
        </authorList>
    </citation>
    <scope>NUCLEOTIDE SEQUENCE [LARGE SCALE GENOMIC DNA]</scope>
    <source>
        <strain evidence="3">AATW-2023a</strain>
        <tissue evidence="3">Whole specimen</tissue>
    </source>
</reference>
<evidence type="ECO:0000256" key="1">
    <source>
        <dbReference type="SAM" id="MobiDB-lite"/>
    </source>
</evidence>
<feature type="compositionally biased region" description="Acidic residues" evidence="1">
    <location>
        <begin position="138"/>
        <end position="156"/>
    </location>
</feature>
<feature type="compositionally biased region" description="Polar residues" evidence="1">
    <location>
        <begin position="124"/>
        <end position="135"/>
    </location>
</feature>
<evidence type="ECO:0000313" key="4">
    <source>
        <dbReference type="Proteomes" id="UP001347796"/>
    </source>
</evidence>
<proteinExistence type="predicted"/>
<evidence type="ECO:0000259" key="2">
    <source>
        <dbReference type="Pfam" id="PF20209"/>
    </source>
</evidence>
<dbReference type="Proteomes" id="UP001347796">
    <property type="component" value="Unassembled WGS sequence"/>
</dbReference>
<protein>
    <recommendedName>
        <fullName evidence="2">DUF6570 domain-containing protein</fullName>
    </recommendedName>
</protein>
<evidence type="ECO:0000313" key="3">
    <source>
        <dbReference type="EMBL" id="KAK6181801.1"/>
    </source>
</evidence>
<dbReference type="EMBL" id="JAZGQO010000007">
    <property type="protein sequence ID" value="KAK6181801.1"/>
    <property type="molecule type" value="Genomic_DNA"/>
</dbReference>
<dbReference type="Pfam" id="PF20209">
    <property type="entry name" value="DUF6570"/>
    <property type="match status" value="1"/>
</dbReference>
<keyword evidence="4" id="KW-1185">Reference proteome</keyword>
<feature type="domain" description="DUF6570" evidence="2">
    <location>
        <begin position="5"/>
        <end position="93"/>
    </location>
</feature>
<gene>
    <name evidence="3" type="ORF">SNE40_009585</name>
</gene>
<feature type="region of interest" description="Disordered" evidence="1">
    <location>
        <begin position="117"/>
        <end position="156"/>
    </location>
</feature>